<dbReference type="InterPro" id="IPR059020">
    <property type="entry name" value="CapW_CTD"/>
</dbReference>
<dbReference type="EMBL" id="JAQOMS010000002">
    <property type="protein sequence ID" value="MDC2888574.1"/>
    <property type="molecule type" value="Genomic_DNA"/>
</dbReference>
<name>A0ABT5FBQ2_9GAMM</name>
<proteinExistence type="predicted"/>
<sequence>MEEGKLTLTVRASLLAYLLKALRIEAHTVHADPKAQQIVVENFDKIKNRVFV</sequence>
<evidence type="ECO:0000259" key="1">
    <source>
        <dbReference type="Pfam" id="PF26107"/>
    </source>
</evidence>
<comment type="caution">
    <text evidence="2">The sequence shown here is derived from an EMBL/GenBank/DDBJ whole genome shotgun (WGS) entry which is preliminary data.</text>
</comment>
<feature type="domain" description="DNA-binding transcriptional repressor CapW C-terminal dimerisation" evidence="1">
    <location>
        <begin position="1"/>
        <end position="46"/>
    </location>
</feature>
<dbReference type="Proteomes" id="UP001528411">
    <property type="component" value="Unassembled WGS sequence"/>
</dbReference>
<reference evidence="2 3" key="1">
    <citation type="submission" date="2023-01" db="EMBL/GenBank/DDBJ databases">
        <title>Psychrosphaera sp. nov., isolated from marine algae.</title>
        <authorList>
            <person name="Bayburt H."/>
            <person name="Choi B.J."/>
            <person name="Kim J.M."/>
            <person name="Choi D.G."/>
            <person name="Jeon C.O."/>
        </authorList>
    </citation>
    <scope>NUCLEOTIDE SEQUENCE [LARGE SCALE GENOMIC DNA]</scope>
    <source>
        <strain evidence="2 3">G1-22</strain>
    </source>
</reference>
<evidence type="ECO:0000313" key="2">
    <source>
        <dbReference type="EMBL" id="MDC2888574.1"/>
    </source>
</evidence>
<evidence type="ECO:0000313" key="3">
    <source>
        <dbReference type="Proteomes" id="UP001528411"/>
    </source>
</evidence>
<dbReference type="RefSeq" id="WP_272180171.1">
    <property type="nucleotide sequence ID" value="NZ_JAQOMS010000002.1"/>
</dbReference>
<protein>
    <recommendedName>
        <fullName evidence="1">DNA-binding transcriptional repressor CapW C-terminal dimerisation domain-containing protein</fullName>
    </recommendedName>
</protein>
<accession>A0ABT5FBQ2</accession>
<dbReference type="Pfam" id="PF26107">
    <property type="entry name" value="BrxR_CTD"/>
    <property type="match status" value="1"/>
</dbReference>
<gene>
    <name evidence="2" type="ORF">PN838_07130</name>
</gene>
<organism evidence="2 3">
    <name type="scientific">Psychrosphaera algicola</name>
    <dbReference type="NCBI Taxonomy" id="3023714"/>
    <lineage>
        <taxon>Bacteria</taxon>
        <taxon>Pseudomonadati</taxon>
        <taxon>Pseudomonadota</taxon>
        <taxon>Gammaproteobacteria</taxon>
        <taxon>Alteromonadales</taxon>
        <taxon>Pseudoalteromonadaceae</taxon>
        <taxon>Psychrosphaera</taxon>
    </lineage>
</organism>
<keyword evidence="3" id="KW-1185">Reference proteome</keyword>